<evidence type="ECO:0000256" key="13">
    <source>
        <dbReference type="ARBA" id="ARBA00023145"/>
    </source>
</evidence>
<feature type="signal peptide" evidence="16">
    <location>
        <begin position="1"/>
        <end position="16"/>
    </location>
</feature>
<organism evidence="18 19">
    <name type="scientific">Cercospora berteroae</name>
    <dbReference type="NCBI Taxonomy" id="357750"/>
    <lineage>
        <taxon>Eukaryota</taxon>
        <taxon>Fungi</taxon>
        <taxon>Dikarya</taxon>
        <taxon>Ascomycota</taxon>
        <taxon>Pezizomycotina</taxon>
        <taxon>Dothideomycetes</taxon>
        <taxon>Dothideomycetidae</taxon>
        <taxon>Mycosphaerellales</taxon>
        <taxon>Mycosphaerellaceae</taxon>
        <taxon>Cercospora</taxon>
    </lineage>
</organism>
<dbReference type="Pfam" id="PF09286">
    <property type="entry name" value="Pro-kuma_activ"/>
    <property type="match status" value="1"/>
</dbReference>
<evidence type="ECO:0000256" key="2">
    <source>
        <dbReference type="ARBA" id="ARBA00002451"/>
    </source>
</evidence>
<evidence type="ECO:0000256" key="14">
    <source>
        <dbReference type="ARBA" id="ARBA00023180"/>
    </source>
</evidence>
<keyword evidence="8 16" id="KW-0732">Signal</keyword>
<dbReference type="InterPro" id="IPR015366">
    <property type="entry name" value="S53_propep"/>
</dbReference>
<feature type="active site" description="Charge relay system" evidence="15">
    <location>
        <position position="507"/>
    </location>
</feature>
<comment type="catalytic activity">
    <reaction evidence="1">
        <text>Release of an N-terminal tripeptide from a polypeptide.</text>
        <dbReference type="EC" id="3.4.14.10"/>
    </reaction>
</comment>
<dbReference type="STRING" id="357750.A0A2S6CHU0"/>
<keyword evidence="19" id="KW-1185">Reference proteome</keyword>
<feature type="binding site" evidence="15">
    <location>
        <position position="585"/>
    </location>
    <ligand>
        <name>Ca(2+)</name>
        <dbReference type="ChEBI" id="CHEBI:29108"/>
    </ligand>
</feature>
<evidence type="ECO:0000256" key="6">
    <source>
        <dbReference type="ARBA" id="ARBA00022670"/>
    </source>
</evidence>
<evidence type="ECO:0000256" key="5">
    <source>
        <dbReference type="ARBA" id="ARBA00022525"/>
    </source>
</evidence>
<keyword evidence="12" id="KW-0843">Virulence</keyword>
<dbReference type="OrthoDB" id="409122at2759"/>
<keyword evidence="6 15" id="KW-0645">Protease</keyword>
<feature type="chain" id="PRO_5015597745" description="tripeptidyl-peptidase II" evidence="16">
    <location>
        <begin position="17"/>
        <end position="607"/>
    </location>
</feature>
<proteinExistence type="predicted"/>
<keyword evidence="13" id="KW-0865">Zymogen</keyword>
<dbReference type="EC" id="3.4.14.10" evidence="4"/>
<evidence type="ECO:0000313" key="18">
    <source>
        <dbReference type="EMBL" id="PPJ59300.1"/>
    </source>
</evidence>
<dbReference type="InterPro" id="IPR000209">
    <property type="entry name" value="Peptidase_S8/S53_dom"/>
</dbReference>
<keyword evidence="5" id="KW-0964">Secreted</keyword>
<feature type="binding site" evidence="15">
    <location>
        <position position="587"/>
    </location>
    <ligand>
        <name>Ca(2+)</name>
        <dbReference type="ChEBI" id="CHEBI:29108"/>
    </ligand>
</feature>
<dbReference type="InterPro" id="IPR036852">
    <property type="entry name" value="Peptidase_S8/S53_dom_sf"/>
</dbReference>
<sequence length="607" mass="66684">MLSKLALLPLAVPTFAAIHEKLSTLPYGWKESSHSVPDNSTIHLQIALSYSNLDQLESRLKEVSVPGSPQYGQYLDLEEINKLFYPSKESAEVVTDWLKDNGATSISSDGHTIWLETTIELANKMLSANFQLYTDDFEDKLRTSQYSLPDDMIPYVDFVSPTTYFGGPKAHEQADRQEPSTNDDEWEQSCLRLFAVQNRDNQIEEMALLTPTCLQKLYNIGDYQADPRSGSNVGFGNFLNQSTSYSDLEQFEYLFGISPQNFTVTLLNGAIDNQDPEVAMPHEANLDIQSIVSLADGLPIEAYNVGGLAPFIPDLLMPKISKSTNEPFLQFYTHLLSLPNSELPWVITSSYGDHENTVPKYYAKRICNMIGMLGLRGRTVLHVAGDEGVGAVCLANGIDGAAQFTAQFPATCPYVLAIGGTNSFENVEAWNYSSGGFSNYFPRPWYQEDAIQTYLDEHISPEAKDYYTSNKYANFAGRGFPDISGHSESPLFPMVLNGTIRANGGTSAAGPQVAAVFALLNDARFRAGQPAIGFANPWLYANARNSLVDVIRGGSVGCYGTNPQKQQPITGAGIIPYASWNATVGWDPVTGLGYPNFQGMKNNALGR</sequence>
<keyword evidence="11 15" id="KW-0106">Calcium</keyword>
<dbReference type="PANTHER" id="PTHR14218:SF34">
    <property type="entry name" value="TRIPEPTIDYL-PEPTIDASE SED4"/>
    <property type="match status" value="1"/>
</dbReference>
<keyword evidence="9 15" id="KW-0378">Hydrolase</keyword>
<dbReference type="SUPFAM" id="SSF52743">
    <property type="entry name" value="Subtilisin-like"/>
    <property type="match status" value="1"/>
</dbReference>
<dbReference type="Proteomes" id="UP000237631">
    <property type="component" value="Unassembled WGS sequence"/>
</dbReference>
<feature type="active site" description="Charge relay system" evidence="15">
    <location>
        <position position="287"/>
    </location>
</feature>
<dbReference type="AlphaFoldDB" id="A0A2S6CHU0"/>
<dbReference type="SUPFAM" id="SSF54897">
    <property type="entry name" value="Protease propeptides/inhibitors"/>
    <property type="match status" value="1"/>
</dbReference>
<evidence type="ECO:0000256" key="11">
    <source>
        <dbReference type="ARBA" id="ARBA00022837"/>
    </source>
</evidence>
<dbReference type="InterPro" id="IPR050819">
    <property type="entry name" value="Tripeptidyl-peptidase_I"/>
</dbReference>
<reference evidence="19" key="1">
    <citation type="journal article" date="2017" name="bioRxiv">
        <title>Conservation of a gene cluster reveals novel cercosporin biosynthetic mechanisms and extends production to the genus Colletotrichum.</title>
        <authorList>
            <person name="de Jonge R."/>
            <person name="Ebert M.K."/>
            <person name="Huitt-Roehl C.R."/>
            <person name="Pal P."/>
            <person name="Suttle J.C."/>
            <person name="Spanner R.E."/>
            <person name="Neubauer J.D."/>
            <person name="Jurick W.M.II."/>
            <person name="Stott K.A."/>
            <person name="Secor G.A."/>
            <person name="Thomma B.P.H.J."/>
            <person name="Van de Peer Y."/>
            <person name="Townsend C.A."/>
            <person name="Bolton M.D."/>
        </authorList>
    </citation>
    <scope>NUCLEOTIDE SEQUENCE [LARGE SCALE GENOMIC DNA]</scope>
    <source>
        <strain evidence="19">CBS538.71</strain>
    </source>
</reference>
<evidence type="ECO:0000256" key="8">
    <source>
        <dbReference type="ARBA" id="ARBA00022729"/>
    </source>
</evidence>
<feature type="domain" description="Peptidase S53" evidence="17">
    <location>
        <begin position="208"/>
        <end position="607"/>
    </location>
</feature>
<comment type="subcellular location">
    <subcellularLocation>
        <location evidence="3">Secreted</location>
        <location evidence="3">Extracellular space</location>
    </subcellularLocation>
</comment>
<dbReference type="GO" id="GO:0006508">
    <property type="term" value="P:proteolysis"/>
    <property type="evidence" value="ECO:0007669"/>
    <property type="project" value="UniProtKB-KW"/>
</dbReference>
<evidence type="ECO:0000256" key="1">
    <source>
        <dbReference type="ARBA" id="ARBA00001910"/>
    </source>
</evidence>
<comment type="caution">
    <text evidence="18">The sequence shown here is derived from an EMBL/GenBank/DDBJ whole genome shotgun (WGS) entry which is preliminary data.</text>
</comment>
<evidence type="ECO:0000256" key="9">
    <source>
        <dbReference type="ARBA" id="ARBA00022801"/>
    </source>
</evidence>
<comment type="function">
    <text evidence="2">Secreted tripeptidyl-peptidase which degrades proteins at acidic pHs and is involved in virulence.</text>
</comment>
<dbReference type="SMART" id="SM00944">
    <property type="entry name" value="Pro-kuma_activ"/>
    <property type="match status" value="1"/>
</dbReference>
<dbReference type="GO" id="GO:0046872">
    <property type="term" value="F:metal ion binding"/>
    <property type="evidence" value="ECO:0007669"/>
    <property type="project" value="UniProtKB-UniRule"/>
</dbReference>
<keyword evidence="7 15" id="KW-0479">Metal-binding</keyword>
<dbReference type="PROSITE" id="PS00138">
    <property type="entry name" value="SUBTILASE_SER"/>
    <property type="match status" value="1"/>
</dbReference>
<dbReference type="CDD" id="cd04056">
    <property type="entry name" value="Peptidases_S53"/>
    <property type="match status" value="1"/>
</dbReference>
<name>A0A2S6CHU0_9PEZI</name>
<dbReference type="InterPro" id="IPR030400">
    <property type="entry name" value="Sedolisin_dom"/>
</dbReference>
<comment type="cofactor">
    <cofactor evidence="15">
        <name>Ca(2+)</name>
        <dbReference type="ChEBI" id="CHEBI:29108"/>
    </cofactor>
    <text evidence="15">Binds 1 Ca(2+) ion per subunit.</text>
</comment>
<dbReference type="GO" id="GO:0005576">
    <property type="term" value="C:extracellular region"/>
    <property type="evidence" value="ECO:0007669"/>
    <property type="project" value="UniProtKB-SubCell"/>
</dbReference>
<dbReference type="InterPro" id="IPR023828">
    <property type="entry name" value="Peptidase_S8_Ser-AS"/>
</dbReference>
<dbReference type="CDD" id="cd11377">
    <property type="entry name" value="Pro-peptidase_S53"/>
    <property type="match status" value="1"/>
</dbReference>
<dbReference type="FunFam" id="3.40.50.200:FF:000015">
    <property type="entry name" value="Tripeptidyl peptidase A"/>
    <property type="match status" value="1"/>
</dbReference>
<evidence type="ECO:0000313" key="19">
    <source>
        <dbReference type="Proteomes" id="UP000237631"/>
    </source>
</evidence>
<feature type="binding site" evidence="15">
    <location>
        <position position="549"/>
    </location>
    <ligand>
        <name>Ca(2+)</name>
        <dbReference type="ChEBI" id="CHEBI:29108"/>
    </ligand>
</feature>
<gene>
    <name evidence="18" type="ORF">CBER1_04225</name>
</gene>
<evidence type="ECO:0000256" key="15">
    <source>
        <dbReference type="PROSITE-ProRule" id="PRU01032"/>
    </source>
</evidence>
<keyword evidence="14" id="KW-0325">Glycoprotein</keyword>
<feature type="active site" description="Charge relay system" evidence="15">
    <location>
        <position position="283"/>
    </location>
</feature>
<dbReference type="GO" id="GO:0004252">
    <property type="term" value="F:serine-type endopeptidase activity"/>
    <property type="evidence" value="ECO:0007669"/>
    <property type="project" value="UniProtKB-UniRule"/>
</dbReference>
<evidence type="ECO:0000256" key="3">
    <source>
        <dbReference type="ARBA" id="ARBA00004239"/>
    </source>
</evidence>
<feature type="binding site" evidence="15">
    <location>
        <position position="550"/>
    </location>
    <ligand>
        <name>Ca(2+)</name>
        <dbReference type="ChEBI" id="CHEBI:29108"/>
    </ligand>
</feature>
<protein>
    <recommendedName>
        <fullName evidence="4">tripeptidyl-peptidase II</fullName>
        <ecNumber evidence="4">3.4.14.10</ecNumber>
    </recommendedName>
</protein>
<dbReference type="EMBL" id="PNEN01000397">
    <property type="protein sequence ID" value="PPJ59300.1"/>
    <property type="molecule type" value="Genomic_DNA"/>
</dbReference>
<evidence type="ECO:0000256" key="4">
    <source>
        <dbReference type="ARBA" id="ARBA00012462"/>
    </source>
</evidence>
<dbReference type="Gene3D" id="3.40.50.200">
    <property type="entry name" value="Peptidase S8/S53 domain"/>
    <property type="match status" value="1"/>
</dbReference>
<evidence type="ECO:0000256" key="10">
    <source>
        <dbReference type="ARBA" id="ARBA00022825"/>
    </source>
</evidence>
<dbReference type="GO" id="GO:0008240">
    <property type="term" value="F:tripeptidyl-peptidase activity"/>
    <property type="evidence" value="ECO:0007669"/>
    <property type="project" value="UniProtKB-EC"/>
</dbReference>
<accession>A0A2S6CHU0</accession>
<evidence type="ECO:0000256" key="7">
    <source>
        <dbReference type="ARBA" id="ARBA00022723"/>
    </source>
</evidence>
<evidence type="ECO:0000256" key="16">
    <source>
        <dbReference type="SAM" id="SignalP"/>
    </source>
</evidence>
<keyword evidence="10 15" id="KW-0720">Serine protease</keyword>
<evidence type="ECO:0000259" key="17">
    <source>
        <dbReference type="PROSITE" id="PS51695"/>
    </source>
</evidence>
<dbReference type="Pfam" id="PF00082">
    <property type="entry name" value="Peptidase_S8"/>
    <property type="match status" value="1"/>
</dbReference>
<dbReference type="PANTHER" id="PTHR14218">
    <property type="entry name" value="PROTEASE S8 TRIPEPTIDYL PEPTIDASE I CLN2"/>
    <property type="match status" value="1"/>
</dbReference>
<evidence type="ECO:0000256" key="12">
    <source>
        <dbReference type="ARBA" id="ARBA00023026"/>
    </source>
</evidence>
<dbReference type="PROSITE" id="PS51695">
    <property type="entry name" value="SEDOLISIN"/>
    <property type="match status" value="1"/>
</dbReference>